<evidence type="ECO:0000313" key="3">
    <source>
        <dbReference type="Proteomes" id="UP000472273"/>
    </source>
</evidence>
<gene>
    <name evidence="2" type="primary">DALRD3</name>
</gene>
<reference evidence="2" key="2">
    <citation type="submission" date="2025-09" db="UniProtKB">
        <authorList>
            <consortium name="Ensembl"/>
        </authorList>
    </citation>
    <scope>IDENTIFICATION</scope>
</reference>
<accession>A0A670YSJ1</accession>
<feature type="domain" description="DALR anticodon binding" evidence="1">
    <location>
        <begin position="372"/>
        <end position="512"/>
    </location>
</feature>
<protein>
    <submittedName>
        <fullName evidence="2">DALR anticodon binding domain containing 3</fullName>
    </submittedName>
</protein>
<sequence>CLDPFVSWHSNQSDTAVLWSPHEEQTPGIRVPKDIVESVLSLKCPGVPPIHNCQNVLAGLIVQLDRPTVFEQILTALPVYTKPPLTSQGHCIILNCVPLHGRKDLKSLSLGHLRAILITDHLAGLLQAQGINVQLVPAFVNEEIHQFLHQIQVDWPSRSEAFQVPEDILTLKETLCQCQYTTFIQADQDEIVCKLHLKEFLEKQEELEGYDPNLDVFLVTEEKLHHVAELQRVAQQCTEDAPGVCCSIVHIVNNEEAFQQQKVDLLWRLLAQPQSFINHQKHLVCGPVKITCTDSCMNAFQYYQLRHSQMYKASVLKYGDLSKDASWMKVISVLTSAAIRFEMLSIVHQNQVFLDVEESNISMKGTKGGAFVMYNCARLATLFETYQRSVEQGLYPVFPPSSELNYSSLREEGEWLLLFNSILPFQEVLTHVTQLLLPTGGLRITVSTEAICKFLIQLSMDFSSYYNRVHILGEPRPHLFSQMFARLQLMRAVREVFHSALATFHLPPLSQI</sequence>
<dbReference type="GeneTree" id="ENSGT00390000014621"/>
<dbReference type="GO" id="GO:0004814">
    <property type="term" value="F:arginine-tRNA ligase activity"/>
    <property type="evidence" value="ECO:0007669"/>
    <property type="project" value="InterPro"/>
</dbReference>
<dbReference type="PANTHER" id="PTHR16043">
    <property type="entry name" value="DALRD3 PROTEIN"/>
    <property type="match status" value="1"/>
</dbReference>
<dbReference type="InterPro" id="IPR037380">
    <property type="entry name" value="DALRD3"/>
</dbReference>
<dbReference type="GO" id="GO:0005524">
    <property type="term" value="F:ATP binding"/>
    <property type="evidence" value="ECO:0007669"/>
    <property type="project" value="InterPro"/>
</dbReference>
<dbReference type="SMART" id="SM00836">
    <property type="entry name" value="DALR_1"/>
    <property type="match status" value="1"/>
</dbReference>
<keyword evidence="3" id="KW-1185">Reference proteome</keyword>
<evidence type="ECO:0000259" key="1">
    <source>
        <dbReference type="SMART" id="SM00836"/>
    </source>
</evidence>
<evidence type="ECO:0000313" key="2">
    <source>
        <dbReference type="Ensembl" id="ENSPTXP00000014717.1"/>
    </source>
</evidence>
<dbReference type="GO" id="GO:0006420">
    <property type="term" value="P:arginyl-tRNA aminoacylation"/>
    <property type="evidence" value="ECO:0007669"/>
    <property type="project" value="InterPro"/>
</dbReference>
<dbReference type="Ensembl" id="ENSPTXT00000015179.1">
    <property type="protein sequence ID" value="ENSPTXP00000014717.1"/>
    <property type="gene ID" value="ENSPTXG00000010179.1"/>
</dbReference>
<dbReference type="Proteomes" id="UP000472273">
    <property type="component" value="Unplaced"/>
</dbReference>
<dbReference type="AlphaFoldDB" id="A0A670YSJ1"/>
<dbReference type="GO" id="GO:0106217">
    <property type="term" value="P:tRNA C3-cytosine methylation"/>
    <property type="evidence" value="ECO:0007669"/>
    <property type="project" value="TreeGrafter"/>
</dbReference>
<dbReference type="PANTHER" id="PTHR16043:SF1">
    <property type="entry name" value="DALR ANTICODON-BINDING DOMAIN-CONTAINING PROTEIN 3"/>
    <property type="match status" value="1"/>
</dbReference>
<reference evidence="2" key="1">
    <citation type="submission" date="2025-08" db="UniProtKB">
        <authorList>
            <consortium name="Ensembl"/>
        </authorList>
    </citation>
    <scope>IDENTIFICATION</scope>
</reference>
<dbReference type="SUPFAM" id="SSF47323">
    <property type="entry name" value="Anticodon-binding domain of a subclass of class I aminoacyl-tRNA synthetases"/>
    <property type="match status" value="1"/>
</dbReference>
<dbReference type="Pfam" id="PF05746">
    <property type="entry name" value="DALR_1"/>
    <property type="match status" value="1"/>
</dbReference>
<proteinExistence type="predicted"/>
<dbReference type="GO" id="GO:0000049">
    <property type="term" value="F:tRNA binding"/>
    <property type="evidence" value="ECO:0007669"/>
    <property type="project" value="TreeGrafter"/>
</dbReference>
<name>A0A670YSJ1_PSETE</name>
<dbReference type="InterPro" id="IPR009080">
    <property type="entry name" value="tRNAsynth_Ia_anticodon-bd"/>
</dbReference>
<dbReference type="InterPro" id="IPR008909">
    <property type="entry name" value="DALR_anticod-bd"/>
</dbReference>
<dbReference type="Gene3D" id="1.10.730.10">
    <property type="entry name" value="Isoleucyl-tRNA Synthetase, Domain 1"/>
    <property type="match status" value="1"/>
</dbReference>
<organism evidence="2 3">
    <name type="scientific">Pseudonaja textilis</name>
    <name type="common">Eastern brown snake</name>
    <dbReference type="NCBI Taxonomy" id="8673"/>
    <lineage>
        <taxon>Eukaryota</taxon>
        <taxon>Metazoa</taxon>
        <taxon>Chordata</taxon>
        <taxon>Craniata</taxon>
        <taxon>Vertebrata</taxon>
        <taxon>Euteleostomi</taxon>
        <taxon>Lepidosauria</taxon>
        <taxon>Squamata</taxon>
        <taxon>Bifurcata</taxon>
        <taxon>Unidentata</taxon>
        <taxon>Episquamata</taxon>
        <taxon>Toxicofera</taxon>
        <taxon>Serpentes</taxon>
        <taxon>Colubroidea</taxon>
        <taxon>Elapidae</taxon>
        <taxon>Hydrophiinae</taxon>
        <taxon>Pseudonaja</taxon>
    </lineage>
</organism>